<sequence length="73" mass="7519">MKCEAGEAGQLAGTDGLDPDGEPGSETAGEDLAEIPDMAGGGIQFRATSQEALSRWLMARDDFRVGHAGGSRP</sequence>
<name>D6AA23_STRV1</name>
<dbReference type="EMBL" id="DS999641">
    <property type="protein sequence ID" value="EFE72118.2"/>
    <property type="molecule type" value="Genomic_DNA"/>
</dbReference>
<organism evidence="2 3">
    <name type="scientific">Streptomyces viridosporus (strain ATCC 14672 / DSM 40746 / JCM 4963 / KCTC 9882 / NRRL B-12104 / FH 1290)</name>
    <name type="common">Streptomyces ghanaensis</name>
    <dbReference type="NCBI Taxonomy" id="566461"/>
    <lineage>
        <taxon>Bacteria</taxon>
        <taxon>Bacillati</taxon>
        <taxon>Actinomycetota</taxon>
        <taxon>Actinomycetes</taxon>
        <taxon>Kitasatosporales</taxon>
        <taxon>Streptomycetaceae</taxon>
        <taxon>Streptomyces</taxon>
    </lineage>
</organism>
<feature type="region of interest" description="Disordered" evidence="1">
    <location>
        <begin position="1"/>
        <end position="32"/>
    </location>
</feature>
<feature type="compositionally biased region" description="Acidic residues" evidence="1">
    <location>
        <begin position="17"/>
        <end position="32"/>
    </location>
</feature>
<protein>
    <submittedName>
        <fullName evidence="2">Predicted protein</fullName>
    </submittedName>
</protein>
<evidence type="ECO:0000256" key="1">
    <source>
        <dbReference type="SAM" id="MobiDB-lite"/>
    </source>
</evidence>
<accession>D6AA23</accession>
<gene>
    <name evidence="2" type="ORF">SSFG_07353</name>
</gene>
<proteinExistence type="predicted"/>
<evidence type="ECO:0000313" key="3">
    <source>
        <dbReference type="Proteomes" id="UP000003824"/>
    </source>
</evidence>
<reference evidence="3" key="1">
    <citation type="submission" date="2008-12" db="EMBL/GenBank/DDBJ databases">
        <title>Annotation of Streptomyces ghanaensis ATCC 14672.</title>
        <authorList>
            <consortium name="The Broad Institute Genome Sequencing Platform"/>
            <consortium name="Broad Institute Microbial Sequencing Center"/>
            <person name="Fischbach M."/>
            <person name="Ward D."/>
            <person name="Young S."/>
            <person name="Kodira C.D."/>
            <person name="Zeng Q."/>
            <person name="Koehrsen M."/>
            <person name="Godfrey P."/>
            <person name="Alvarado L."/>
            <person name="Berlin A.M."/>
            <person name="Borenstein D."/>
            <person name="Chen Z."/>
            <person name="Engels R."/>
            <person name="Freedman E."/>
            <person name="Gellesch M."/>
            <person name="Goldberg J."/>
            <person name="Griggs A."/>
            <person name="Gujja S."/>
            <person name="Heiman D.I."/>
            <person name="Hepburn T.A."/>
            <person name="Howarth C."/>
            <person name="Jen D."/>
            <person name="Larson L."/>
            <person name="Lewis B."/>
            <person name="Mehta T."/>
            <person name="Park D."/>
            <person name="Pearson M."/>
            <person name="Roberts A."/>
            <person name="Saif S."/>
            <person name="Shea T.D."/>
            <person name="Shenoy N."/>
            <person name="Sisk P."/>
            <person name="Stolte C."/>
            <person name="Sykes S.N."/>
            <person name="Walk T."/>
            <person name="White J."/>
            <person name="Yandava C."/>
            <person name="Straight P."/>
            <person name="Clardy J."/>
            <person name="Hung D."/>
            <person name="Kolter R."/>
            <person name="Mekalanos J."/>
            <person name="Walker S."/>
            <person name="Walsh C.T."/>
            <person name="Wieland B.L.C."/>
            <person name="Ilzarbe M."/>
            <person name="Galagan J."/>
            <person name="Nusbaum C."/>
            <person name="Birren B."/>
        </authorList>
    </citation>
    <scope>NUCLEOTIDE SEQUENCE [LARGE SCALE GENOMIC DNA]</scope>
    <source>
        <strain evidence="3">ATCC 14672 / DSM 40746 / JCM 4963 / KCTC 9882 / NRRL B-12104 / FH 1290</strain>
    </source>
</reference>
<dbReference type="Proteomes" id="UP000003824">
    <property type="component" value="Unassembled WGS sequence"/>
</dbReference>
<evidence type="ECO:0000313" key="2">
    <source>
        <dbReference type="EMBL" id="EFE72118.2"/>
    </source>
</evidence>
<dbReference type="AlphaFoldDB" id="D6AA23"/>